<evidence type="ECO:0000259" key="6">
    <source>
        <dbReference type="PROSITE" id="PS50021"/>
    </source>
</evidence>
<dbReference type="GeneID" id="17303388"/>
<dbReference type="InterPro" id="IPR039959">
    <property type="entry name" value="Fimbrin/Plastin"/>
</dbReference>
<dbReference type="GO" id="GO:0005884">
    <property type="term" value="C:actin filament"/>
    <property type="evidence" value="ECO:0007669"/>
    <property type="project" value="TreeGrafter"/>
</dbReference>
<proteinExistence type="predicted"/>
<accession>L1JF49</accession>
<dbReference type="GO" id="GO:0051639">
    <property type="term" value="P:actin filament network formation"/>
    <property type="evidence" value="ECO:0007669"/>
    <property type="project" value="TreeGrafter"/>
</dbReference>
<dbReference type="Pfam" id="PF00307">
    <property type="entry name" value="CH"/>
    <property type="match status" value="4"/>
</dbReference>
<dbReference type="GO" id="GO:0051015">
    <property type="term" value="F:actin filament binding"/>
    <property type="evidence" value="ECO:0007669"/>
    <property type="project" value="InterPro"/>
</dbReference>
<feature type="compositionally biased region" description="Pro residues" evidence="5">
    <location>
        <begin position="139"/>
        <end position="161"/>
    </location>
</feature>
<dbReference type="FunFam" id="1.10.418.10:FF:000010">
    <property type="entry name" value="Plastin-3 isoform 1"/>
    <property type="match status" value="1"/>
</dbReference>
<dbReference type="SUPFAM" id="SSF47576">
    <property type="entry name" value="Calponin-homology domain, CH-domain"/>
    <property type="match status" value="1"/>
</dbReference>
<dbReference type="GO" id="GO:0005737">
    <property type="term" value="C:cytoplasm"/>
    <property type="evidence" value="ECO:0007669"/>
    <property type="project" value="TreeGrafter"/>
</dbReference>
<feature type="compositionally biased region" description="Basic and acidic residues" evidence="5">
    <location>
        <begin position="19"/>
        <end position="51"/>
    </location>
</feature>
<evidence type="ECO:0000256" key="5">
    <source>
        <dbReference type="SAM" id="MobiDB-lite"/>
    </source>
</evidence>
<evidence type="ECO:0000313" key="8">
    <source>
        <dbReference type="EnsemblProtists" id="EKX46720"/>
    </source>
</evidence>
<organism evidence="7">
    <name type="scientific">Guillardia theta (strain CCMP2712)</name>
    <name type="common">Cryptophyte</name>
    <dbReference type="NCBI Taxonomy" id="905079"/>
    <lineage>
        <taxon>Eukaryota</taxon>
        <taxon>Cryptophyceae</taxon>
        <taxon>Pyrenomonadales</taxon>
        <taxon>Geminigeraceae</taxon>
        <taxon>Guillardia</taxon>
    </lineage>
</organism>
<evidence type="ECO:0000256" key="4">
    <source>
        <dbReference type="ARBA" id="ARBA00023203"/>
    </source>
</evidence>
<protein>
    <recommendedName>
        <fullName evidence="6">Calponin-homology (CH) domain-containing protein</fullName>
    </recommendedName>
</protein>
<feature type="compositionally biased region" description="Low complexity" evidence="5">
    <location>
        <begin position="129"/>
        <end position="138"/>
    </location>
</feature>
<dbReference type="HOGENOM" id="CLU_365415_0_0_1"/>
<feature type="compositionally biased region" description="Polar residues" evidence="5">
    <location>
        <begin position="108"/>
        <end position="128"/>
    </location>
</feature>
<evidence type="ECO:0000256" key="3">
    <source>
        <dbReference type="ARBA" id="ARBA00022837"/>
    </source>
</evidence>
<dbReference type="FunFam" id="1.10.418.10:FF:000042">
    <property type="entry name" value="Fimbrin, putative"/>
    <property type="match status" value="1"/>
</dbReference>
<dbReference type="OMA" id="WQLMRKN"/>
<feature type="compositionally biased region" description="Pro residues" evidence="5">
    <location>
        <begin position="171"/>
        <end position="201"/>
    </location>
</feature>
<dbReference type="Proteomes" id="UP000011087">
    <property type="component" value="Unassembled WGS sequence"/>
</dbReference>
<dbReference type="PANTHER" id="PTHR19961:SF18">
    <property type="entry name" value="FI19014P1"/>
    <property type="match status" value="1"/>
</dbReference>
<keyword evidence="9" id="KW-1185">Reference proteome</keyword>
<dbReference type="InterPro" id="IPR001589">
    <property type="entry name" value="Actinin_actin-bd_CS"/>
</dbReference>
<keyword evidence="1" id="KW-0479">Metal-binding</keyword>
<dbReference type="GO" id="GO:0051017">
    <property type="term" value="P:actin filament bundle assembly"/>
    <property type="evidence" value="ECO:0007669"/>
    <property type="project" value="InterPro"/>
</dbReference>
<name>L1JF49_GUITC</name>
<dbReference type="Gene3D" id="1.10.418.10">
    <property type="entry name" value="Calponin-like domain"/>
    <property type="match status" value="4"/>
</dbReference>
<dbReference type="STRING" id="905079.L1JF49"/>
<dbReference type="CDD" id="cd21217">
    <property type="entry name" value="CH_PLS_FIM_rpt1"/>
    <property type="match status" value="1"/>
</dbReference>
<dbReference type="PROSITE" id="PS50021">
    <property type="entry name" value="CH"/>
    <property type="match status" value="4"/>
</dbReference>
<dbReference type="CDD" id="cd21219">
    <property type="entry name" value="CH_PLS_FIM_rpt3"/>
    <property type="match status" value="1"/>
</dbReference>
<dbReference type="CDD" id="cd21220">
    <property type="entry name" value="CH_PLS_FIM_rpt4"/>
    <property type="match status" value="1"/>
</dbReference>
<reference evidence="8" key="3">
    <citation type="submission" date="2016-03" db="UniProtKB">
        <authorList>
            <consortium name="EnsemblProtists"/>
        </authorList>
    </citation>
    <scope>IDENTIFICATION</scope>
</reference>
<sequence>MSDDEWETDPDFVNNQSEEEQRWGKSRDGVQKVDMNSLKEDVMNAEKEKAKAKSGFQRGYGGEYGLESSGDQTTAAKPGKKVWQPKNSFDDKMASQLDKTNKSLGEPNDTSSAPAHPLASSTQHVQTTSSPNEPAKAESPPPPAKAASPPPPSSRPTPPLPSKEQTKAAAPPEPSTPPPAVAPKPPAKTPPPKPPGPPPSQAPASPGKPISQDEKTVEEGNRFSADLRAKGLEAISTADSNLTRRDGEAFGAYHSYGQEKVEAFTEYINYTLQSDADLSGVLPIDPVSGDLFKVIADGVLLCKLLNKTQPGIVFEKAINLKIKSVHHKVENQNLAINSARAIGCNVINIGAQDLIDGRPHLVLGLLWQIIKILLLKRVSLKEHPELVLLLKPGEDLATLLKLPKEELLVRWVNFHLVNAGCEKRLSNFSSDVKDSTIYIYLMSRICPEHCDLSPLQEKDERRRAQKVLDNAAKIGCKTTFVKANDIVAGNKDLNFAFTALLFNEHPALYVDDTSNQVEVATLLEDDNAECTREERVFQNWMNSLGIDAQVHRLLEDCKTAEPLLQVMEKLNPTVVNWKMVNKNPRVQIKTIENCNYMVECAKALGLHTVNIGGKDIHDGNAKLVLGLVWQLMRHDTMSLLERLGGSSKLSDSDLVQWANDRVQAHFNSSSRKVSSLSDPSIATSLFLLQLCESVTPGLVDWDIVTEGSTDEDREHNAKYVLSVARKMGCGIFLLWEDVVEVKPKMLMTFLGSVMAVQRQKAAPS</sequence>
<feature type="domain" description="Calponin-homology (CH)" evidence="6">
    <location>
        <begin position="648"/>
        <end position="758"/>
    </location>
</feature>
<evidence type="ECO:0000313" key="9">
    <source>
        <dbReference type="Proteomes" id="UP000011087"/>
    </source>
</evidence>
<dbReference type="eggNOG" id="KOG0046">
    <property type="taxonomic scope" value="Eukaryota"/>
</dbReference>
<dbReference type="PROSITE" id="PS00020">
    <property type="entry name" value="ACTININ_2"/>
    <property type="match status" value="1"/>
</dbReference>
<feature type="domain" description="Calponin-homology (CH)" evidence="6">
    <location>
        <begin position="402"/>
        <end position="506"/>
    </location>
</feature>
<keyword evidence="4" id="KW-0009">Actin-binding</keyword>
<keyword evidence="3" id="KW-0106">Calcium</keyword>
<feature type="domain" description="Calponin-homology (CH)" evidence="6">
    <location>
        <begin position="258"/>
        <end position="374"/>
    </location>
</feature>
<feature type="compositionally biased region" description="Acidic residues" evidence="5">
    <location>
        <begin position="1"/>
        <end position="10"/>
    </location>
</feature>
<dbReference type="EMBL" id="JH992993">
    <property type="protein sequence ID" value="EKX46720.1"/>
    <property type="molecule type" value="Genomic_DNA"/>
</dbReference>
<dbReference type="OrthoDB" id="431378at2759"/>
<dbReference type="EnsemblProtists" id="EKX46720">
    <property type="protein sequence ID" value="EKX46720"/>
    <property type="gene ID" value="GUITHDRAFT_152308"/>
</dbReference>
<feature type="region of interest" description="Disordered" evidence="5">
    <location>
        <begin position="1"/>
        <end position="219"/>
    </location>
</feature>
<dbReference type="PRINTS" id="PR01217">
    <property type="entry name" value="PRICHEXTENSN"/>
</dbReference>
<dbReference type="InterPro" id="IPR036872">
    <property type="entry name" value="CH_dom_sf"/>
</dbReference>
<dbReference type="AlphaFoldDB" id="L1JF49"/>
<dbReference type="PANTHER" id="PTHR19961">
    <property type="entry name" value="FIMBRIN/PLASTIN"/>
    <property type="match status" value="1"/>
</dbReference>
<dbReference type="SMART" id="SM00033">
    <property type="entry name" value="CH"/>
    <property type="match status" value="4"/>
</dbReference>
<feature type="domain" description="Calponin-homology (CH)" evidence="6">
    <location>
        <begin position="531"/>
        <end position="636"/>
    </location>
</feature>
<dbReference type="InterPro" id="IPR001715">
    <property type="entry name" value="CH_dom"/>
</dbReference>
<keyword evidence="2" id="KW-0677">Repeat</keyword>
<dbReference type="PaxDb" id="55529-EKX46720"/>
<evidence type="ECO:0000256" key="1">
    <source>
        <dbReference type="ARBA" id="ARBA00022723"/>
    </source>
</evidence>
<evidence type="ECO:0000256" key="2">
    <source>
        <dbReference type="ARBA" id="ARBA00022737"/>
    </source>
</evidence>
<evidence type="ECO:0000313" key="7">
    <source>
        <dbReference type="EMBL" id="EKX46720.1"/>
    </source>
</evidence>
<reference evidence="7 9" key="1">
    <citation type="journal article" date="2012" name="Nature">
        <title>Algal genomes reveal evolutionary mosaicism and the fate of nucleomorphs.</title>
        <authorList>
            <consortium name="DOE Joint Genome Institute"/>
            <person name="Curtis B.A."/>
            <person name="Tanifuji G."/>
            <person name="Burki F."/>
            <person name="Gruber A."/>
            <person name="Irimia M."/>
            <person name="Maruyama S."/>
            <person name="Arias M.C."/>
            <person name="Ball S.G."/>
            <person name="Gile G.H."/>
            <person name="Hirakawa Y."/>
            <person name="Hopkins J.F."/>
            <person name="Kuo A."/>
            <person name="Rensing S.A."/>
            <person name="Schmutz J."/>
            <person name="Symeonidi A."/>
            <person name="Elias M."/>
            <person name="Eveleigh R.J."/>
            <person name="Herman E.K."/>
            <person name="Klute M.J."/>
            <person name="Nakayama T."/>
            <person name="Obornik M."/>
            <person name="Reyes-Prieto A."/>
            <person name="Armbrust E.V."/>
            <person name="Aves S.J."/>
            <person name="Beiko R.G."/>
            <person name="Coutinho P."/>
            <person name="Dacks J.B."/>
            <person name="Durnford D.G."/>
            <person name="Fast N.M."/>
            <person name="Green B.R."/>
            <person name="Grisdale C.J."/>
            <person name="Hempel F."/>
            <person name="Henrissat B."/>
            <person name="Hoppner M.P."/>
            <person name="Ishida K."/>
            <person name="Kim E."/>
            <person name="Koreny L."/>
            <person name="Kroth P.G."/>
            <person name="Liu Y."/>
            <person name="Malik S.B."/>
            <person name="Maier U.G."/>
            <person name="McRose D."/>
            <person name="Mock T."/>
            <person name="Neilson J.A."/>
            <person name="Onodera N.T."/>
            <person name="Poole A.M."/>
            <person name="Pritham E.J."/>
            <person name="Richards T.A."/>
            <person name="Rocap G."/>
            <person name="Roy S.W."/>
            <person name="Sarai C."/>
            <person name="Schaack S."/>
            <person name="Shirato S."/>
            <person name="Slamovits C.H."/>
            <person name="Spencer D.F."/>
            <person name="Suzuki S."/>
            <person name="Worden A.Z."/>
            <person name="Zauner S."/>
            <person name="Barry K."/>
            <person name="Bell C."/>
            <person name="Bharti A.K."/>
            <person name="Crow J.A."/>
            <person name="Grimwood J."/>
            <person name="Kramer R."/>
            <person name="Lindquist E."/>
            <person name="Lucas S."/>
            <person name="Salamov A."/>
            <person name="McFadden G.I."/>
            <person name="Lane C.E."/>
            <person name="Keeling P.J."/>
            <person name="Gray M.W."/>
            <person name="Grigoriev I.V."/>
            <person name="Archibald J.M."/>
        </authorList>
    </citation>
    <scope>NUCLEOTIDE SEQUENCE</scope>
    <source>
        <strain evidence="7 9">CCMP2712</strain>
    </source>
</reference>
<dbReference type="RefSeq" id="XP_005833700.1">
    <property type="nucleotide sequence ID" value="XM_005833643.1"/>
</dbReference>
<dbReference type="KEGG" id="gtt:GUITHDRAFT_152308"/>
<dbReference type="GO" id="GO:0046872">
    <property type="term" value="F:metal ion binding"/>
    <property type="evidence" value="ECO:0007669"/>
    <property type="project" value="UniProtKB-KW"/>
</dbReference>
<reference evidence="9" key="2">
    <citation type="submission" date="2012-11" db="EMBL/GenBank/DDBJ databases">
        <authorList>
            <person name="Kuo A."/>
            <person name="Curtis B.A."/>
            <person name="Tanifuji G."/>
            <person name="Burki F."/>
            <person name="Gruber A."/>
            <person name="Irimia M."/>
            <person name="Maruyama S."/>
            <person name="Arias M.C."/>
            <person name="Ball S.G."/>
            <person name="Gile G.H."/>
            <person name="Hirakawa Y."/>
            <person name="Hopkins J.F."/>
            <person name="Rensing S.A."/>
            <person name="Schmutz J."/>
            <person name="Symeonidi A."/>
            <person name="Elias M."/>
            <person name="Eveleigh R.J."/>
            <person name="Herman E.K."/>
            <person name="Klute M.J."/>
            <person name="Nakayama T."/>
            <person name="Obornik M."/>
            <person name="Reyes-Prieto A."/>
            <person name="Armbrust E.V."/>
            <person name="Aves S.J."/>
            <person name="Beiko R.G."/>
            <person name="Coutinho P."/>
            <person name="Dacks J.B."/>
            <person name="Durnford D.G."/>
            <person name="Fast N.M."/>
            <person name="Green B.R."/>
            <person name="Grisdale C."/>
            <person name="Hempe F."/>
            <person name="Henrissat B."/>
            <person name="Hoppner M.P."/>
            <person name="Ishida K.-I."/>
            <person name="Kim E."/>
            <person name="Koreny L."/>
            <person name="Kroth P.G."/>
            <person name="Liu Y."/>
            <person name="Malik S.-B."/>
            <person name="Maier U.G."/>
            <person name="McRose D."/>
            <person name="Mock T."/>
            <person name="Neilson J.A."/>
            <person name="Onodera N.T."/>
            <person name="Poole A.M."/>
            <person name="Pritham E.J."/>
            <person name="Richards T.A."/>
            <person name="Rocap G."/>
            <person name="Roy S.W."/>
            <person name="Sarai C."/>
            <person name="Schaack S."/>
            <person name="Shirato S."/>
            <person name="Slamovits C.H."/>
            <person name="Spencer D.F."/>
            <person name="Suzuki S."/>
            <person name="Worden A.Z."/>
            <person name="Zauner S."/>
            <person name="Barry K."/>
            <person name="Bell C."/>
            <person name="Bharti A.K."/>
            <person name="Crow J.A."/>
            <person name="Grimwood J."/>
            <person name="Kramer R."/>
            <person name="Lindquist E."/>
            <person name="Lucas S."/>
            <person name="Salamov A."/>
            <person name="McFadden G.I."/>
            <person name="Lane C.E."/>
            <person name="Keeling P.J."/>
            <person name="Gray M.W."/>
            <person name="Grigoriev I.V."/>
            <person name="Archibald J.M."/>
        </authorList>
    </citation>
    <scope>NUCLEOTIDE SEQUENCE</scope>
    <source>
        <strain evidence="9">CCMP2712</strain>
    </source>
</reference>
<dbReference type="GO" id="GO:0032432">
    <property type="term" value="C:actin filament bundle"/>
    <property type="evidence" value="ECO:0007669"/>
    <property type="project" value="TreeGrafter"/>
</dbReference>
<gene>
    <name evidence="7" type="ORF">GUITHDRAFT_152308</name>
</gene>